<keyword evidence="4" id="KW-0479">Metal-binding</keyword>
<dbReference type="Proteomes" id="UP001652700">
    <property type="component" value="Unplaced"/>
</dbReference>
<dbReference type="EnsemblMetazoa" id="XM_050647333.1">
    <property type="protein sequence ID" value="XP_050503290.1"/>
    <property type="gene ID" value="LOC114338748"/>
</dbReference>
<evidence type="ECO:0000313" key="8">
    <source>
        <dbReference type="EnsemblMetazoa" id="XP_050503290.1"/>
    </source>
</evidence>
<evidence type="ECO:0000259" key="7">
    <source>
        <dbReference type="PROSITE" id="PS50988"/>
    </source>
</evidence>
<dbReference type="GeneID" id="114338748"/>
<dbReference type="Pfam" id="PF25045">
    <property type="entry name" value="vWA_Ro60"/>
    <property type="match status" value="1"/>
</dbReference>
<dbReference type="InterPro" id="IPR056800">
    <property type="entry name" value="vWA_Ro60"/>
</dbReference>
<evidence type="ECO:0000256" key="4">
    <source>
        <dbReference type="ARBA" id="ARBA00022723"/>
    </source>
</evidence>
<keyword evidence="3" id="KW-0963">Cytoplasm</keyword>
<dbReference type="Gene3D" id="3.40.50.410">
    <property type="entry name" value="von Willebrand factor, type A domain"/>
    <property type="match status" value="1"/>
</dbReference>
<keyword evidence="5" id="KW-0694">RNA-binding</keyword>
<dbReference type="SUPFAM" id="SSF53300">
    <property type="entry name" value="vWA-like"/>
    <property type="match status" value="1"/>
</dbReference>
<dbReference type="PROSITE" id="PS50988">
    <property type="entry name" value="TROVE"/>
    <property type="match status" value="1"/>
</dbReference>
<evidence type="ECO:0000313" key="9">
    <source>
        <dbReference type="Proteomes" id="UP001652700"/>
    </source>
</evidence>
<name>A0ABM5JZC9_DIAVI</name>
<evidence type="ECO:0000256" key="5">
    <source>
        <dbReference type="ARBA" id="ARBA00022884"/>
    </source>
</evidence>
<dbReference type="InterPro" id="IPR040322">
    <property type="entry name" value="TROVE2"/>
</dbReference>
<evidence type="ECO:0000256" key="1">
    <source>
        <dbReference type="ARBA" id="ARBA00004496"/>
    </source>
</evidence>
<dbReference type="InterPro" id="IPR037214">
    <property type="entry name" value="TROVE_dom_sf"/>
</dbReference>
<organism evidence="8 9">
    <name type="scientific">Diabrotica virgifera virgifera</name>
    <name type="common">western corn rootworm</name>
    <dbReference type="NCBI Taxonomy" id="50390"/>
    <lineage>
        <taxon>Eukaryota</taxon>
        <taxon>Metazoa</taxon>
        <taxon>Ecdysozoa</taxon>
        <taxon>Arthropoda</taxon>
        <taxon>Hexapoda</taxon>
        <taxon>Insecta</taxon>
        <taxon>Pterygota</taxon>
        <taxon>Neoptera</taxon>
        <taxon>Endopterygota</taxon>
        <taxon>Coleoptera</taxon>
        <taxon>Polyphaga</taxon>
        <taxon>Cucujiformia</taxon>
        <taxon>Chrysomeloidea</taxon>
        <taxon>Chrysomelidae</taxon>
        <taxon>Galerucinae</taxon>
        <taxon>Diabroticina</taxon>
        <taxon>Diabroticites</taxon>
        <taxon>Diabrotica</taxon>
    </lineage>
</organism>
<dbReference type="SUPFAM" id="SSF140864">
    <property type="entry name" value="TROVE domain-like"/>
    <property type="match status" value="1"/>
</dbReference>
<comment type="subcellular location">
    <subcellularLocation>
        <location evidence="1">Cytoplasm</location>
    </subcellularLocation>
</comment>
<protein>
    <recommendedName>
        <fullName evidence="7">TROVE domain-containing protein</fullName>
    </recommendedName>
</protein>
<dbReference type="RefSeq" id="XP_050503290.1">
    <property type="nucleotide sequence ID" value="XM_050647333.1"/>
</dbReference>
<proteinExistence type="inferred from homology"/>
<evidence type="ECO:0000256" key="6">
    <source>
        <dbReference type="ARBA" id="ARBA00023274"/>
    </source>
</evidence>
<evidence type="ECO:0000256" key="2">
    <source>
        <dbReference type="ARBA" id="ARBA00007814"/>
    </source>
</evidence>
<feature type="domain" description="TROVE" evidence="7">
    <location>
        <begin position="1"/>
        <end position="369"/>
    </location>
</feature>
<comment type="similarity">
    <text evidence="2">Belongs to the Ro 60 kDa family.</text>
</comment>
<dbReference type="InterPro" id="IPR008858">
    <property type="entry name" value="TROVE_dom"/>
</dbReference>
<keyword evidence="9" id="KW-1185">Reference proteome</keyword>
<reference evidence="8" key="1">
    <citation type="submission" date="2025-05" db="UniProtKB">
        <authorList>
            <consortium name="EnsemblMetazoa"/>
        </authorList>
    </citation>
    <scope>IDENTIFICATION</scope>
</reference>
<evidence type="ECO:0000256" key="3">
    <source>
        <dbReference type="ARBA" id="ARBA00022490"/>
    </source>
</evidence>
<sequence>MAVERQAEPPISTEDTCKRLIYIANVRPKYYCGGPDKYTQIKPGKLQFLKETIGSDYNLLLKTIESVNEDPLIPFRKQIFNMLCSPMLFEEASKECKTDICTLIHKIMKYDEDFFEYIHCMSLCNKRKFTKSARRAVRLYYKGKTPSQLAQYYADTMSVHGWTHRRLIKFCHIKAESPAHEIVLSYIMKKKCVDTEDDEVKKNLEYMKKCDELRKATDKKDAVPLVTELKASIKLVDGTLRKCAAIWAAIIPNMSIKEILKILPKLYKYGFLKKDKTMNVKISEILTTSSKVIECGIHPMEVFIQMKNFEAGGKRIDPKLLQHLVAEKNLSEEEVAKLKSPVQIKSPTFINTIQKCMNISINNVKSTNKRFLITVDATNKMDTPCIGNRNISSVEAAAAFIWYFLRTENHVTVAVFKESEIEVIPMDKKLQIHEYAQKIKENENEYLVVSSPIEWACKTKKKIDVFINFIHHNEYHSTIPKDVKEKMKKPVEVLKNYRQKLTLPDAKLINVCFTSTRMTIADGSPNVLDIAGLDSEMPKVIEAFSRGHFC</sequence>
<dbReference type="PANTHER" id="PTHR14202">
    <property type="entry name" value="60 KDA RIBONUCLEOPROTEIN SSA/RO"/>
    <property type="match status" value="1"/>
</dbReference>
<dbReference type="InterPro" id="IPR036465">
    <property type="entry name" value="vWFA_dom_sf"/>
</dbReference>
<accession>A0ABM5JZC9</accession>
<dbReference type="PANTHER" id="PTHR14202:SF0">
    <property type="entry name" value="RNA-BINDING PROTEIN RO60"/>
    <property type="match status" value="1"/>
</dbReference>
<keyword evidence="6" id="KW-0687">Ribonucleoprotein</keyword>